<name>A0ABP3CZL3_9ACTN</name>
<evidence type="ECO:0000256" key="1">
    <source>
        <dbReference type="SAM" id="Phobius"/>
    </source>
</evidence>
<sequence length="570" mass="62898">MLIALTAWFGSLPFVDLGGLDDYGLLFRMPPTFLLAVGLLLAGFAVAAREDSERAGRLMLMYCLALVVVLYATIPTLYDEPRYAFVYKHIAVIHYIEEHGAVDRGVDIYQNWPGFFAMNAALSEITGVDALRYANWSQVLFPVADLLALRFLFGGFTDDRRRIHIALLFFLVGAWVEYSYLAPQALGLFATLMILGLAVRCLRPHPEQWHQRLLAVVSRRRPPAPQPFPVPAWAAVALILALSVVVVTSHQLTPFFLVLNLALLVLGRRTSGWWLPIAITVLFVAWTALSWDYLATHFPTLLGGSPVENAQPTTHSSPGEPSAGVQFVGTAARGLSAVLAVLAAAGAWREFRRGRPPVLLAMLAATPALLIFVQSYGGEGIYRIYLFMTPWLAFLAAALFTGPRLRTSAARATALLAAASVSALLFLTAYYGLEQENHLSSDEVAVTRWFDRNTPSDSVLMLVISNHPYPISGDYDKHLAPFGHYSLEVLTDDAWVNRPLGTADVDRLHEYVASSGPTTYLLLSPAQIAYAENHGYARPGDLPRFFADVVRSPRFEVVHRDGESYLLRAR</sequence>
<keyword evidence="1" id="KW-1133">Transmembrane helix</keyword>
<accession>A0ABP3CZL3</accession>
<organism evidence="2 3">
    <name type="scientific">Cryptosporangium japonicum</name>
    <dbReference type="NCBI Taxonomy" id="80872"/>
    <lineage>
        <taxon>Bacteria</taxon>
        <taxon>Bacillati</taxon>
        <taxon>Actinomycetota</taxon>
        <taxon>Actinomycetes</taxon>
        <taxon>Cryptosporangiales</taxon>
        <taxon>Cryptosporangiaceae</taxon>
        <taxon>Cryptosporangium</taxon>
    </lineage>
</organism>
<protein>
    <recommendedName>
        <fullName evidence="4">Glycosyltransferase RgtA/B/C/D-like domain-containing protein</fullName>
    </recommendedName>
</protein>
<proteinExistence type="predicted"/>
<keyword evidence="1" id="KW-0812">Transmembrane</keyword>
<feature type="transmembrane region" description="Helical" evidence="1">
    <location>
        <begin position="274"/>
        <end position="294"/>
    </location>
</feature>
<feature type="transmembrane region" description="Helical" evidence="1">
    <location>
        <begin position="358"/>
        <end position="376"/>
    </location>
</feature>
<dbReference type="Proteomes" id="UP001500967">
    <property type="component" value="Unassembled WGS sequence"/>
</dbReference>
<evidence type="ECO:0000313" key="3">
    <source>
        <dbReference type="Proteomes" id="UP001500967"/>
    </source>
</evidence>
<feature type="transmembrane region" description="Helical" evidence="1">
    <location>
        <begin position="139"/>
        <end position="156"/>
    </location>
</feature>
<feature type="transmembrane region" description="Helical" evidence="1">
    <location>
        <begin position="27"/>
        <end position="47"/>
    </location>
</feature>
<evidence type="ECO:0008006" key="4">
    <source>
        <dbReference type="Google" id="ProtNLM"/>
    </source>
</evidence>
<evidence type="ECO:0000313" key="2">
    <source>
        <dbReference type="EMBL" id="GAA0219384.1"/>
    </source>
</evidence>
<reference evidence="3" key="1">
    <citation type="journal article" date="2019" name="Int. J. Syst. Evol. Microbiol.">
        <title>The Global Catalogue of Microorganisms (GCM) 10K type strain sequencing project: providing services to taxonomists for standard genome sequencing and annotation.</title>
        <authorList>
            <consortium name="The Broad Institute Genomics Platform"/>
            <consortium name="The Broad Institute Genome Sequencing Center for Infectious Disease"/>
            <person name="Wu L."/>
            <person name="Ma J."/>
        </authorList>
    </citation>
    <scope>NUCLEOTIDE SEQUENCE [LARGE SCALE GENOMIC DNA]</scope>
    <source>
        <strain evidence="3">JCM 10425</strain>
    </source>
</reference>
<feature type="transmembrane region" description="Helical" evidence="1">
    <location>
        <begin position="382"/>
        <end position="400"/>
    </location>
</feature>
<comment type="caution">
    <text evidence="2">The sequence shown here is derived from an EMBL/GenBank/DDBJ whole genome shotgun (WGS) entry which is preliminary data.</text>
</comment>
<keyword evidence="3" id="KW-1185">Reference proteome</keyword>
<keyword evidence="1" id="KW-0472">Membrane</keyword>
<feature type="transmembrane region" description="Helical" evidence="1">
    <location>
        <begin position="412"/>
        <end position="433"/>
    </location>
</feature>
<feature type="transmembrane region" description="Helical" evidence="1">
    <location>
        <begin position="59"/>
        <end position="78"/>
    </location>
</feature>
<dbReference type="EMBL" id="BAAAGX010000001">
    <property type="protein sequence ID" value="GAA0219384.1"/>
    <property type="molecule type" value="Genomic_DNA"/>
</dbReference>
<gene>
    <name evidence="2" type="ORF">GCM10009539_00940</name>
</gene>
<feature type="transmembrane region" description="Helical" evidence="1">
    <location>
        <begin position="325"/>
        <end position="346"/>
    </location>
</feature>
<feature type="transmembrane region" description="Helical" evidence="1">
    <location>
        <begin position="228"/>
        <end position="246"/>
    </location>
</feature>
<feature type="transmembrane region" description="Helical" evidence="1">
    <location>
        <begin position="163"/>
        <end position="180"/>
    </location>
</feature>